<name>A0ACC2P3E0_9HYME</name>
<sequence length="148" mass="16306">MLHVKIRGTRKSIEALAFLDDGSSVTMIDSAIIDEIGAEKSRVNVTLKGLGGDQALVHSHFRVNLRIQGAFKEFPLKNVLIVDNLTLPSQSISSKMVEECAQRTGIRLTPYDGTPIMLIGQEHSEMIVTREFRSIDSKSLLVSRSLLG</sequence>
<accession>A0ACC2P3E0</accession>
<evidence type="ECO:0000313" key="1">
    <source>
        <dbReference type="EMBL" id="KAJ8677623.1"/>
    </source>
</evidence>
<organism evidence="1 2">
    <name type="scientific">Eretmocerus hayati</name>
    <dbReference type="NCBI Taxonomy" id="131215"/>
    <lineage>
        <taxon>Eukaryota</taxon>
        <taxon>Metazoa</taxon>
        <taxon>Ecdysozoa</taxon>
        <taxon>Arthropoda</taxon>
        <taxon>Hexapoda</taxon>
        <taxon>Insecta</taxon>
        <taxon>Pterygota</taxon>
        <taxon>Neoptera</taxon>
        <taxon>Endopterygota</taxon>
        <taxon>Hymenoptera</taxon>
        <taxon>Apocrita</taxon>
        <taxon>Proctotrupomorpha</taxon>
        <taxon>Chalcidoidea</taxon>
        <taxon>Aphelinidae</taxon>
        <taxon>Aphelininae</taxon>
        <taxon>Eretmocerus</taxon>
    </lineage>
</organism>
<comment type="caution">
    <text evidence="1">The sequence shown here is derived from an EMBL/GenBank/DDBJ whole genome shotgun (WGS) entry which is preliminary data.</text>
</comment>
<dbReference type="Proteomes" id="UP001239111">
    <property type="component" value="Chromosome 2"/>
</dbReference>
<gene>
    <name evidence="1" type="ORF">QAD02_013410</name>
</gene>
<dbReference type="EMBL" id="CM056742">
    <property type="protein sequence ID" value="KAJ8677623.1"/>
    <property type="molecule type" value="Genomic_DNA"/>
</dbReference>
<proteinExistence type="predicted"/>
<keyword evidence="2" id="KW-1185">Reference proteome</keyword>
<evidence type="ECO:0000313" key="2">
    <source>
        <dbReference type="Proteomes" id="UP001239111"/>
    </source>
</evidence>
<protein>
    <submittedName>
        <fullName evidence="1">Uncharacterized protein</fullName>
    </submittedName>
</protein>
<reference evidence="1" key="1">
    <citation type="submission" date="2023-04" db="EMBL/GenBank/DDBJ databases">
        <title>A chromosome-level genome assembly of the parasitoid wasp Eretmocerus hayati.</title>
        <authorList>
            <person name="Zhong Y."/>
            <person name="Liu S."/>
            <person name="Liu Y."/>
        </authorList>
    </citation>
    <scope>NUCLEOTIDE SEQUENCE</scope>
    <source>
        <strain evidence="1">ZJU_SS_LIU_2023</strain>
    </source>
</reference>